<feature type="transmembrane region" description="Helical" evidence="8">
    <location>
        <begin position="108"/>
        <end position="128"/>
    </location>
</feature>
<evidence type="ECO:0000313" key="10">
    <source>
        <dbReference type="Proteomes" id="UP001175097"/>
    </source>
</evidence>
<feature type="transmembrane region" description="Helical" evidence="8">
    <location>
        <begin position="81"/>
        <end position="102"/>
    </location>
</feature>
<dbReference type="EMBL" id="JAROCC010000001">
    <property type="protein sequence ID" value="MDN4605864.1"/>
    <property type="molecule type" value="Genomic_DNA"/>
</dbReference>
<keyword evidence="7 8" id="KW-0472">Membrane</keyword>
<evidence type="ECO:0000256" key="5">
    <source>
        <dbReference type="ARBA" id="ARBA00022692"/>
    </source>
</evidence>
<keyword evidence="6 8" id="KW-1133">Transmembrane helix</keyword>
<dbReference type="PANTHER" id="PTHR30047">
    <property type="entry name" value="HIGH-AFFINITY CHOLINE TRANSPORT PROTEIN-RELATED"/>
    <property type="match status" value="1"/>
</dbReference>
<evidence type="ECO:0000256" key="1">
    <source>
        <dbReference type="ARBA" id="ARBA00004651"/>
    </source>
</evidence>
<feature type="transmembrane region" description="Helical" evidence="8">
    <location>
        <begin position="36"/>
        <end position="60"/>
    </location>
</feature>
<comment type="similarity">
    <text evidence="2">Belongs to the BCCT transporter (TC 2.A.15) family.</text>
</comment>
<evidence type="ECO:0000256" key="7">
    <source>
        <dbReference type="ARBA" id="ARBA00023136"/>
    </source>
</evidence>
<proteinExistence type="inferred from homology"/>
<name>A0ABT8JNY0_9BACL</name>
<evidence type="ECO:0000256" key="2">
    <source>
        <dbReference type="ARBA" id="ARBA00005658"/>
    </source>
</evidence>
<reference evidence="9" key="1">
    <citation type="submission" date="2023-03" db="EMBL/GenBank/DDBJ databases">
        <title>MT1 and MT2 Draft Genomes of Novel Species.</title>
        <authorList>
            <person name="Venkateswaran K."/>
        </authorList>
    </citation>
    <scope>NUCLEOTIDE SEQUENCE</scope>
    <source>
        <strain evidence="9">F6_3S_P_2</strain>
    </source>
</reference>
<evidence type="ECO:0000256" key="6">
    <source>
        <dbReference type="ARBA" id="ARBA00022989"/>
    </source>
</evidence>
<sequence>MNLQLQDIIPVKDILADSGGPAAVVAVLKSLPLSAIVLPFFVLLAVIFLSTSMDSATYILSAIATKELVEGQEPPRWHRMVWGAILATISISLLLIGGLRVIQTSAVVVSVPIFIFYLLLIVSLLRWLKQDFPKA</sequence>
<dbReference type="PANTHER" id="PTHR30047:SF7">
    <property type="entry name" value="HIGH-AFFINITY CHOLINE TRANSPORT PROTEIN"/>
    <property type="match status" value="1"/>
</dbReference>
<dbReference type="Pfam" id="PF02028">
    <property type="entry name" value="BCCT"/>
    <property type="match status" value="1"/>
</dbReference>
<evidence type="ECO:0000256" key="8">
    <source>
        <dbReference type="SAM" id="Phobius"/>
    </source>
</evidence>
<dbReference type="Proteomes" id="UP001175097">
    <property type="component" value="Unassembled WGS sequence"/>
</dbReference>
<dbReference type="InterPro" id="IPR000060">
    <property type="entry name" value="BCCT_transptr"/>
</dbReference>
<accession>A0ABT8JNY0</accession>
<keyword evidence="4" id="KW-1003">Cell membrane</keyword>
<protein>
    <submittedName>
        <fullName evidence="9">BCCT family transporter</fullName>
    </submittedName>
</protein>
<evidence type="ECO:0000313" key="9">
    <source>
        <dbReference type="EMBL" id="MDN4605864.1"/>
    </source>
</evidence>
<organism evidence="9 10">
    <name type="scientific">Sporosarcina highlanderae</name>
    <dbReference type="NCBI Taxonomy" id="3035916"/>
    <lineage>
        <taxon>Bacteria</taxon>
        <taxon>Bacillati</taxon>
        <taxon>Bacillota</taxon>
        <taxon>Bacilli</taxon>
        <taxon>Bacillales</taxon>
        <taxon>Caryophanaceae</taxon>
        <taxon>Sporosarcina</taxon>
    </lineage>
</organism>
<keyword evidence="10" id="KW-1185">Reference proteome</keyword>
<comment type="caution">
    <text evidence="9">The sequence shown here is derived from an EMBL/GenBank/DDBJ whole genome shotgun (WGS) entry which is preliminary data.</text>
</comment>
<evidence type="ECO:0000256" key="4">
    <source>
        <dbReference type="ARBA" id="ARBA00022475"/>
    </source>
</evidence>
<comment type="subcellular location">
    <subcellularLocation>
        <location evidence="1">Cell membrane</location>
        <topology evidence="1">Multi-pass membrane protein</topology>
    </subcellularLocation>
</comment>
<keyword evidence="5 8" id="KW-0812">Transmembrane</keyword>
<gene>
    <name evidence="9" type="ORF">P5G49_00040</name>
</gene>
<keyword evidence="3" id="KW-0813">Transport</keyword>
<evidence type="ECO:0000256" key="3">
    <source>
        <dbReference type="ARBA" id="ARBA00022448"/>
    </source>
</evidence>